<gene>
    <name evidence="2" type="ORF">RM519_10675</name>
</gene>
<reference evidence="2 3" key="1">
    <citation type="submission" date="2023-09" db="EMBL/GenBank/DDBJ databases">
        <authorList>
            <person name="Rey-Velasco X."/>
        </authorList>
    </citation>
    <scope>NUCLEOTIDE SEQUENCE [LARGE SCALE GENOMIC DNA]</scope>
    <source>
        <strain evidence="2 3">P050</strain>
    </source>
</reference>
<proteinExistence type="predicted"/>
<dbReference type="RefSeq" id="WP_311593798.1">
    <property type="nucleotide sequence ID" value="NZ_JAVRHV010000005.1"/>
</dbReference>
<evidence type="ECO:0000256" key="1">
    <source>
        <dbReference type="SAM" id="Coils"/>
    </source>
</evidence>
<dbReference type="Proteomes" id="UP001252186">
    <property type="component" value="Unassembled WGS sequence"/>
</dbReference>
<keyword evidence="3" id="KW-1185">Reference proteome</keyword>
<dbReference type="EMBL" id="JAVRHV010000005">
    <property type="protein sequence ID" value="MDT0553711.1"/>
    <property type="molecule type" value="Genomic_DNA"/>
</dbReference>
<feature type="coiled-coil region" evidence="1">
    <location>
        <begin position="31"/>
        <end position="139"/>
    </location>
</feature>
<sequence>MENNKSSNHKIIIGVLIALLLGSLGYTYYNNGKANKMQEFLTEEKEEIQKELDAMIAQYDEAIADNSALSEELEDEREKIVMFRDSVSNLKKSNKSIIRRYRKKISDLEASNQDLFEQNEELKAQNAGLNSDLNDANSTIGNQNQKIDSINQYNQELNNRIGEGAVLKINTVKVAPMRKRNNGQLRPTTRQRNTDALRVSFVIAENVLAEEGSKKVFLQIIDPKGNLIIDKGVEKLNDDVTEIHYSDIFDVDFVQDKLEVISVIDVNRKEMNEGTHTINVYLDGRFAGITTFELK</sequence>
<evidence type="ECO:0008006" key="4">
    <source>
        <dbReference type="Google" id="ProtNLM"/>
    </source>
</evidence>
<comment type="caution">
    <text evidence="2">The sequence shown here is derived from an EMBL/GenBank/DDBJ whole genome shotgun (WGS) entry which is preliminary data.</text>
</comment>
<evidence type="ECO:0000313" key="2">
    <source>
        <dbReference type="EMBL" id="MDT0553711.1"/>
    </source>
</evidence>
<protein>
    <recommendedName>
        <fullName evidence="4">Chromosome partitioning protein ParA</fullName>
    </recommendedName>
</protein>
<keyword evidence="1" id="KW-0175">Coiled coil</keyword>
<name>A0ABU2Y694_9FLAO</name>
<evidence type="ECO:0000313" key="3">
    <source>
        <dbReference type="Proteomes" id="UP001252186"/>
    </source>
</evidence>
<organism evidence="2 3">
    <name type="scientific">Urechidicola vernalis</name>
    <dbReference type="NCBI Taxonomy" id="3075600"/>
    <lineage>
        <taxon>Bacteria</taxon>
        <taxon>Pseudomonadati</taxon>
        <taxon>Bacteroidota</taxon>
        <taxon>Flavobacteriia</taxon>
        <taxon>Flavobacteriales</taxon>
        <taxon>Flavobacteriaceae</taxon>
        <taxon>Urechidicola</taxon>
    </lineage>
</organism>
<accession>A0ABU2Y694</accession>